<organism evidence="1 2">
    <name type="scientific">Liberibacter asiaticus (strain psy62)</name>
    <dbReference type="NCBI Taxonomy" id="537021"/>
    <lineage>
        <taxon>Bacteria</taxon>
        <taxon>Pseudomonadati</taxon>
        <taxon>Pseudomonadota</taxon>
        <taxon>Alphaproteobacteria</taxon>
        <taxon>Hyphomicrobiales</taxon>
        <taxon>Rhizobiaceae</taxon>
        <taxon>Liberibacter</taxon>
    </lineage>
</organism>
<dbReference type="SMR" id="C6XF85"/>
<dbReference type="GeneID" id="93076992"/>
<gene>
    <name evidence="1" type="ordered locus">CLIBASIA_02255</name>
</gene>
<reference evidence="1 2" key="1">
    <citation type="journal article" date="2009" name="Mol. Plant Microbe Interact.">
        <title>Complete genome sequence of citrus huanglongbing bacterium, 'Candidatus Liberibacter asiaticus' obtained through metagenomics.</title>
        <authorList>
            <person name="Duan Y."/>
            <person name="Zhou L."/>
            <person name="Hall D.G."/>
            <person name="Li W."/>
            <person name="Doddapaneni H."/>
            <person name="Lin H."/>
            <person name="Liu L."/>
            <person name="Vahling C.M."/>
            <person name="Gabriel D.W."/>
            <person name="Williams K.P."/>
            <person name="Dickerman A."/>
            <person name="Sun Y."/>
            <person name="Gottwald T."/>
        </authorList>
    </citation>
    <scope>NUCLEOTIDE SEQUENCE [LARGE SCALE GENOMIC DNA]</scope>
    <source>
        <strain evidence="2">psy62</strain>
    </source>
</reference>
<proteinExistence type="predicted"/>
<dbReference type="OrthoDB" id="9769567at2"/>
<dbReference type="EMBL" id="CP001677">
    <property type="protein sequence ID" value="ACT57037.1"/>
    <property type="molecule type" value="Genomic_DNA"/>
</dbReference>
<evidence type="ECO:0000313" key="2">
    <source>
        <dbReference type="Proteomes" id="UP000002744"/>
    </source>
</evidence>
<dbReference type="eggNOG" id="COG1840">
    <property type="taxonomic scope" value="Bacteria"/>
</dbReference>
<accession>C6XF85</accession>
<name>C6XF85_LIBAP</name>
<dbReference type="AlphaFoldDB" id="C6XF85"/>
<evidence type="ECO:0000313" key="1">
    <source>
        <dbReference type="EMBL" id="ACT57037.1"/>
    </source>
</evidence>
<dbReference type="Proteomes" id="UP000002744">
    <property type="component" value="Chromosome"/>
</dbReference>
<protein>
    <submittedName>
        <fullName evidence="1">Uncharacterized protein</fullName>
    </submittedName>
</protein>
<dbReference type="Gene3D" id="3.40.190.10">
    <property type="entry name" value="Periplasmic binding protein-like II"/>
    <property type="match status" value="2"/>
</dbReference>
<dbReference type="RefSeq" id="WP_015824913.1">
    <property type="nucleotide sequence ID" value="NC_012985.3"/>
</dbReference>
<dbReference type="STRING" id="537021.CLIBASIA_02255"/>
<sequence length="107" mass="11903">MINASSVAIFKNHHSEVSVSYTPFLPKDIGNILCSTVGGIAESSKKKSVATQFLRFLLLPIVQQYIATALGEYPIIKGIITNRKFNDQTYTNRESFELIKTAQNPPK</sequence>
<dbReference type="SUPFAM" id="SSF53850">
    <property type="entry name" value="Periplasmic binding protein-like II"/>
    <property type="match status" value="1"/>
</dbReference>
<reference evidence="1 2" key="2">
    <citation type="journal article" date="2011" name="Appl. Environ. Microbiol.">
        <title>Diversity and plasticity of the intracellular plant pathogen and insect symbiont, 'Candidatus Liberibacter asiaticus', revealed by hyper variable prophage genes with intragenic tandem repeats.</title>
        <authorList>
            <person name="Zhou L."/>
            <person name="Powell C.A."/>
            <person name="Hoffman M.T."/>
            <person name="Li W."/>
            <person name="Fan G."/>
            <person name="Liu B."/>
            <person name="Lin H."/>
            <person name="Duan Y."/>
        </authorList>
    </citation>
    <scope>NUCLEOTIDE SEQUENCE [LARGE SCALE GENOMIC DNA]</scope>
    <source>
        <strain evidence="2">psy62</strain>
    </source>
</reference>
<dbReference type="HOGENOM" id="CLU_2205235_0_0_5"/>
<dbReference type="KEGG" id="las:CLIBASIA_02255"/>